<proteinExistence type="predicted"/>
<evidence type="ECO:0000313" key="3">
    <source>
        <dbReference type="Proteomes" id="UP001172681"/>
    </source>
</evidence>
<feature type="region of interest" description="Disordered" evidence="1">
    <location>
        <begin position="1"/>
        <end position="60"/>
    </location>
</feature>
<reference evidence="2" key="1">
    <citation type="submission" date="2022-10" db="EMBL/GenBank/DDBJ databases">
        <title>Culturing micro-colonial fungi from biological soil crusts in the Mojave desert and describing Neophaeococcomyces mojavensis, and introducing the new genera and species Taxawa tesnikishii.</title>
        <authorList>
            <person name="Kurbessoian T."/>
            <person name="Stajich J.E."/>
        </authorList>
    </citation>
    <scope>NUCLEOTIDE SEQUENCE</scope>
    <source>
        <strain evidence="2">TK_35</strain>
    </source>
</reference>
<feature type="compositionally biased region" description="Polar residues" evidence="1">
    <location>
        <begin position="17"/>
        <end position="36"/>
    </location>
</feature>
<protein>
    <submittedName>
        <fullName evidence="2">Uncharacterized protein</fullName>
    </submittedName>
</protein>
<name>A0AA39CZ27_9EURO</name>
<evidence type="ECO:0000313" key="2">
    <source>
        <dbReference type="EMBL" id="KAJ9636920.1"/>
    </source>
</evidence>
<evidence type="ECO:0000256" key="1">
    <source>
        <dbReference type="SAM" id="MobiDB-lite"/>
    </source>
</evidence>
<dbReference type="EMBL" id="JAPDRN010000027">
    <property type="protein sequence ID" value="KAJ9636920.1"/>
    <property type="molecule type" value="Genomic_DNA"/>
</dbReference>
<comment type="caution">
    <text evidence="2">The sequence shown here is derived from an EMBL/GenBank/DDBJ whole genome shotgun (WGS) entry which is preliminary data.</text>
</comment>
<sequence>MCMLNSDPRFPFPDGSTLHSDGESTNITENGWTITHNFEEKERGSDQGGGQQLHDGDDARHAYEYVRYRDDGQAYVRAPRRNPVIDQIQAGRYCPDPTICSNDERPRP</sequence>
<dbReference type="Proteomes" id="UP001172681">
    <property type="component" value="Unassembled WGS sequence"/>
</dbReference>
<dbReference type="AlphaFoldDB" id="A0AA39CZ27"/>
<organism evidence="2 3">
    <name type="scientific">Knufia peltigerae</name>
    <dbReference type="NCBI Taxonomy" id="1002370"/>
    <lineage>
        <taxon>Eukaryota</taxon>
        <taxon>Fungi</taxon>
        <taxon>Dikarya</taxon>
        <taxon>Ascomycota</taxon>
        <taxon>Pezizomycotina</taxon>
        <taxon>Eurotiomycetes</taxon>
        <taxon>Chaetothyriomycetidae</taxon>
        <taxon>Chaetothyriales</taxon>
        <taxon>Trichomeriaceae</taxon>
        <taxon>Knufia</taxon>
    </lineage>
</organism>
<keyword evidence="3" id="KW-1185">Reference proteome</keyword>
<accession>A0AA39CZ27</accession>
<gene>
    <name evidence="2" type="ORF">H2204_005066</name>
</gene>